<feature type="compositionally biased region" description="Basic residues" evidence="1">
    <location>
        <begin position="108"/>
        <end position="120"/>
    </location>
</feature>
<feature type="compositionally biased region" description="Basic residues" evidence="1">
    <location>
        <begin position="47"/>
        <end position="62"/>
    </location>
</feature>
<evidence type="ECO:0000256" key="1">
    <source>
        <dbReference type="SAM" id="MobiDB-lite"/>
    </source>
</evidence>
<gene>
    <name evidence="2" type="ORF">NSK_006099</name>
</gene>
<feature type="compositionally biased region" description="Basic and acidic residues" evidence="1">
    <location>
        <begin position="98"/>
        <end position="107"/>
    </location>
</feature>
<feature type="compositionally biased region" description="Basic and acidic residues" evidence="1">
    <location>
        <begin position="381"/>
        <end position="392"/>
    </location>
</feature>
<feature type="compositionally biased region" description="Basic and acidic residues" evidence="1">
    <location>
        <begin position="37"/>
        <end position="46"/>
    </location>
</feature>
<feature type="compositionally biased region" description="Basic residues" evidence="1">
    <location>
        <begin position="25"/>
        <end position="36"/>
    </location>
</feature>
<feature type="region of interest" description="Disordered" evidence="1">
    <location>
        <begin position="272"/>
        <end position="419"/>
    </location>
</feature>
<dbReference type="PANTHER" id="PTHR34117:SF1">
    <property type="entry name" value="STYLE CELL-CYCLE INHIBITOR 1"/>
    <property type="match status" value="1"/>
</dbReference>
<dbReference type="EMBL" id="SDOX01000096">
    <property type="protein sequence ID" value="TFJ82675.1"/>
    <property type="molecule type" value="Genomic_DNA"/>
</dbReference>
<dbReference type="OrthoDB" id="2139939at2759"/>
<feature type="compositionally biased region" description="Basic and acidic residues" evidence="1">
    <location>
        <begin position="352"/>
        <end position="371"/>
    </location>
</feature>
<feature type="compositionally biased region" description="Polar residues" evidence="1">
    <location>
        <begin position="312"/>
        <end position="322"/>
    </location>
</feature>
<feature type="region of interest" description="Disordered" evidence="1">
    <location>
        <begin position="1"/>
        <end position="168"/>
    </location>
</feature>
<reference evidence="2 3" key="1">
    <citation type="submission" date="2019-01" db="EMBL/GenBank/DDBJ databases">
        <title>Nuclear Genome Assembly of the Microalgal Biofuel strain Nannochloropsis salina CCMP1776.</title>
        <authorList>
            <person name="Hovde B."/>
        </authorList>
    </citation>
    <scope>NUCLEOTIDE SEQUENCE [LARGE SCALE GENOMIC DNA]</scope>
    <source>
        <strain evidence="2 3">CCMP1776</strain>
    </source>
</reference>
<dbReference type="InterPro" id="IPR044688">
    <property type="entry name" value="SCI-1-like"/>
</dbReference>
<sequence>MSSSDGEDSRVGNEGESPGNEEGRRLKHKSKKHKKHSTTEKGEKSLKKEKKHSHRKDHRHRRDQMSAENESRKGSSEGEDTEEVSKEDGKRKKKRHRHESEEEERRLVKAAKKYLKKHGGGGHEERKTKADRKEEKHEKHHKKSHDKKAKKKKKEGRDEEKDAELYKSPPARAIPEVLSAEDDYYRRQAEFRVWLRLIRKLNFEDLPREEAQDQFARFVALWNQGRLPDMYYDGVPVHMQTEAHKTTHTWGFAAKMSEDEKDALDRMANSIVRSSTAPPGAGKGGGDGVKNRNGTSAAASRVGGEGGNGVGSTRSQPQLSQRDSTRAGPSGAFEEAYARPTGREAVLAARHAKGERLHGAARAKEEGRDGLDMPEEALGLGERDTEKEEVRRRQARQNTRVNQRQTEQERRVEEAARKEKDAMQKLMDTLGLQPGQKIVIPKRGPTG</sequence>
<protein>
    <submittedName>
        <fullName evidence="2">Uncharacterized protein</fullName>
    </submittedName>
</protein>
<dbReference type="AlphaFoldDB" id="A0A4D9CZ64"/>
<name>A0A4D9CZ64_9STRA</name>
<keyword evidence="3" id="KW-1185">Reference proteome</keyword>
<organism evidence="2 3">
    <name type="scientific">Nannochloropsis salina CCMP1776</name>
    <dbReference type="NCBI Taxonomy" id="1027361"/>
    <lineage>
        <taxon>Eukaryota</taxon>
        <taxon>Sar</taxon>
        <taxon>Stramenopiles</taxon>
        <taxon>Ochrophyta</taxon>
        <taxon>Eustigmatophyceae</taxon>
        <taxon>Eustigmatales</taxon>
        <taxon>Monodopsidaceae</taxon>
        <taxon>Microchloropsis</taxon>
        <taxon>Microchloropsis salina</taxon>
    </lineage>
</organism>
<proteinExistence type="predicted"/>
<dbReference type="Proteomes" id="UP000355283">
    <property type="component" value="Unassembled WGS sequence"/>
</dbReference>
<feature type="compositionally biased region" description="Basic and acidic residues" evidence="1">
    <location>
        <begin position="63"/>
        <end position="76"/>
    </location>
</feature>
<comment type="caution">
    <text evidence="2">The sequence shown here is derived from an EMBL/GenBank/DDBJ whole genome shotgun (WGS) entry which is preliminary data.</text>
</comment>
<dbReference type="PANTHER" id="PTHR34117">
    <property type="entry name" value="STYLE CELL-CYCLE INHIBITOR 1"/>
    <property type="match status" value="1"/>
</dbReference>
<feature type="compositionally biased region" description="Basic residues" evidence="1">
    <location>
        <begin position="138"/>
        <end position="154"/>
    </location>
</feature>
<feature type="compositionally biased region" description="Basic and acidic residues" evidence="1">
    <location>
        <begin position="155"/>
        <end position="165"/>
    </location>
</feature>
<accession>A0A4D9CZ64</accession>
<evidence type="ECO:0000313" key="2">
    <source>
        <dbReference type="EMBL" id="TFJ82675.1"/>
    </source>
</evidence>
<feature type="compositionally biased region" description="Basic and acidic residues" evidence="1">
    <location>
        <begin position="406"/>
        <end position="419"/>
    </location>
</feature>
<feature type="compositionally biased region" description="Basic and acidic residues" evidence="1">
    <location>
        <begin position="121"/>
        <end position="137"/>
    </location>
</feature>
<evidence type="ECO:0000313" key="3">
    <source>
        <dbReference type="Proteomes" id="UP000355283"/>
    </source>
</evidence>